<evidence type="ECO:0000256" key="11">
    <source>
        <dbReference type="HAMAP-Rule" id="MF_00328"/>
    </source>
</evidence>
<dbReference type="InterPro" id="IPR027417">
    <property type="entry name" value="P-loop_NTPase"/>
</dbReference>
<dbReference type="GO" id="GO:0005524">
    <property type="term" value="F:ATP binding"/>
    <property type="evidence" value="ECO:0007669"/>
    <property type="project" value="UniProtKB-UniRule"/>
</dbReference>
<dbReference type="EMBL" id="FOBF01000004">
    <property type="protein sequence ID" value="SEL23671.1"/>
    <property type="molecule type" value="Genomic_DNA"/>
</dbReference>
<dbReference type="InterPro" id="IPR020590">
    <property type="entry name" value="Guanylate_kinase_CS"/>
</dbReference>
<keyword evidence="14" id="KW-1185">Reference proteome</keyword>
<comment type="subcellular location">
    <subcellularLocation>
        <location evidence="11">Cytoplasm</location>
    </subcellularLocation>
</comment>
<keyword evidence="11" id="KW-0963">Cytoplasm</keyword>
<evidence type="ECO:0000256" key="2">
    <source>
        <dbReference type="ARBA" id="ARBA00005790"/>
    </source>
</evidence>
<evidence type="ECO:0000256" key="5">
    <source>
        <dbReference type="ARBA" id="ARBA00022679"/>
    </source>
</evidence>
<sequence>MTDRSWSGDVRADEAVGSGAQVGFLPSEVRRLTVLSGPSGVGKSTVVAELRRAHPEVWLSVSVTTRRPRPGEVNGVHYFFVDNEEFDRLVESGELLEWAEFAGNRYGTPREPVLRKLAAGVPTLLEIDLEGARQVRRSMPEALLVFLAPPSWEELEKRLRGRGTEPEEVIARRLAAGRVEMAAEREFDLTLVNTDVEDVCLRLIALMTDPQGVMTSINREV</sequence>
<dbReference type="GO" id="GO:0005829">
    <property type="term" value="C:cytosol"/>
    <property type="evidence" value="ECO:0007669"/>
    <property type="project" value="TreeGrafter"/>
</dbReference>
<dbReference type="PANTHER" id="PTHR23117:SF13">
    <property type="entry name" value="GUANYLATE KINASE"/>
    <property type="match status" value="1"/>
</dbReference>
<dbReference type="PROSITE" id="PS00856">
    <property type="entry name" value="GUANYLATE_KINASE_1"/>
    <property type="match status" value="1"/>
</dbReference>
<name>A0A1H7NJZ5_9ACTN</name>
<dbReference type="SUPFAM" id="SSF52540">
    <property type="entry name" value="P-loop containing nucleoside triphosphate hydrolases"/>
    <property type="match status" value="1"/>
</dbReference>
<dbReference type="EC" id="2.7.4.8" evidence="3 11"/>
<keyword evidence="5 11" id="KW-0808">Transferase</keyword>
<dbReference type="CDD" id="cd00071">
    <property type="entry name" value="GMPK"/>
    <property type="match status" value="1"/>
</dbReference>
<dbReference type="PROSITE" id="PS50052">
    <property type="entry name" value="GUANYLATE_KINASE_2"/>
    <property type="match status" value="1"/>
</dbReference>
<feature type="domain" description="Guanylate kinase-like" evidence="12">
    <location>
        <begin position="30"/>
        <end position="208"/>
    </location>
</feature>
<dbReference type="AlphaFoldDB" id="A0A1H7NJZ5"/>
<dbReference type="InterPro" id="IPR017665">
    <property type="entry name" value="Guanylate_kinase"/>
</dbReference>
<evidence type="ECO:0000256" key="10">
    <source>
        <dbReference type="ARBA" id="ARBA00048594"/>
    </source>
</evidence>
<dbReference type="InterPro" id="IPR008145">
    <property type="entry name" value="GK/Ca_channel_bsu"/>
</dbReference>
<dbReference type="PANTHER" id="PTHR23117">
    <property type="entry name" value="GUANYLATE KINASE-RELATED"/>
    <property type="match status" value="1"/>
</dbReference>
<evidence type="ECO:0000313" key="14">
    <source>
        <dbReference type="Proteomes" id="UP000198953"/>
    </source>
</evidence>
<comment type="similarity">
    <text evidence="2 11">Belongs to the guanylate kinase family.</text>
</comment>
<evidence type="ECO:0000256" key="1">
    <source>
        <dbReference type="ARBA" id="ARBA00003531"/>
    </source>
</evidence>
<dbReference type="FunFam" id="3.30.63.10:FF:000002">
    <property type="entry name" value="Guanylate kinase 1"/>
    <property type="match status" value="1"/>
</dbReference>
<feature type="binding site" evidence="11">
    <location>
        <begin position="37"/>
        <end position="44"/>
    </location>
    <ligand>
        <name>ATP</name>
        <dbReference type="ChEBI" id="CHEBI:30616"/>
    </ligand>
</feature>
<dbReference type="SMART" id="SM00072">
    <property type="entry name" value="GuKc"/>
    <property type="match status" value="1"/>
</dbReference>
<dbReference type="Proteomes" id="UP000198953">
    <property type="component" value="Unassembled WGS sequence"/>
</dbReference>
<evidence type="ECO:0000256" key="3">
    <source>
        <dbReference type="ARBA" id="ARBA00012961"/>
    </source>
</evidence>
<keyword evidence="7 11" id="KW-0418">Kinase</keyword>
<dbReference type="InterPro" id="IPR008144">
    <property type="entry name" value="Guanylate_kin-like_dom"/>
</dbReference>
<dbReference type="GO" id="GO:0004385">
    <property type="term" value="F:GMP kinase activity"/>
    <property type="evidence" value="ECO:0007669"/>
    <property type="project" value="UniProtKB-UniRule"/>
</dbReference>
<proteinExistence type="inferred from homology"/>
<accession>A0A1H7NJZ5</accession>
<evidence type="ECO:0000256" key="8">
    <source>
        <dbReference type="ARBA" id="ARBA00022840"/>
    </source>
</evidence>
<reference evidence="13 14" key="1">
    <citation type="submission" date="2016-10" db="EMBL/GenBank/DDBJ databases">
        <authorList>
            <person name="de Groot N.N."/>
        </authorList>
    </citation>
    <scope>NUCLEOTIDE SEQUENCE [LARGE SCALE GENOMIC DNA]</scope>
    <source>
        <strain evidence="13 14">DSM 43357</strain>
    </source>
</reference>
<dbReference type="Pfam" id="PF00625">
    <property type="entry name" value="Guanylate_kin"/>
    <property type="match status" value="1"/>
</dbReference>
<dbReference type="NCBIfam" id="TIGR03263">
    <property type="entry name" value="guanyl_kin"/>
    <property type="match status" value="1"/>
</dbReference>
<evidence type="ECO:0000256" key="6">
    <source>
        <dbReference type="ARBA" id="ARBA00022741"/>
    </source>
</evidence>
<gene>
    <name evidence="11" type="primary">gmk</name>
    <name evidence="13" type="ORF">SAMN05660976_02075</name>
</gene>
<dbReference type="HAMAP" id="MF_00328">
    <property type="entry name" value="Guanylate_kinase"/>
    <property type="match status" value="1"/>
</dbReference>
<dbReference type="STRING" id="46177.SAMN05660976_02075"/>
<dbReference type="Gene3D" id="3.40.50.300">
    <property type="entry name" value="P-loop containing nucleotide triphosphate hydrolases"/>
    <property type="match status" value="1"/>
</dbReference>
<comment type="function">
    <text evidence="1 11">Essential for recycling GMP and indirectly, cGMP.</text>
</comment>
<comment type="catalytic activity">
    <reaction evidence="10 11">
        <text>GMP + ATP = GDP + ADP</text>
        <dbReference type="Rhea" id="RHEA:20780"/>
        <dbReference type="ChEBI" id="CHEBI:30616"/>
        <dbReference type="ChEBI" id="CHEBI:58115"/>
        <dbReference type="ChEBI" id="CHEBI:58189"/>
        <dbReference type="ChEBI" id="CHEBI:456216"/>
        <dbReference type="EC" id="2.7.4.8"/>
    </reaction>
</comment>
<evidence type="ECO:0000256" key="7">
    <source>
        <dbReference type="ARBA" id="ARBA00022777"/>
    </source>
</evidence>
<organism evidence="13 14">
    <name type="scientific">Nonomuraea pusilla</name>
    <dbReference type="NCBI Taxonomy" id="46177"/>
    <lineage>
        <taxon>Bacteria</taxon>
        <taxon>Bacillati</taxon>
        <taxon>Actinomycetota</taxon>
        <taxon>Actinomycetes</taxon>
        <taxon>Streptosporangiales</taxon>
        <taxon>Streptosporangiaceae</taxon>
        <taxon>Nonomuraea</taxon>
    </lineage>
</organism>
<evidence type="ECO:0000259" key="12">
    <source>
        <dbReference type="PROSITE" id="PS50052"/>
    </source>
</evidence>
<keyword evidence="6 11" id="KW-0547">Nucleotide-binding</keyword>
<dbReference type="Gene3D" id="3.30.63.10">
    <property type="entry name" value="Guanylate Kinase phosphate binding domain"/>
    <property type="match status" value="1"/>
</dbReference>
<evidence type="ECO:0000256" key="4">
    <source>
        <dbReference type="ARBA" id="ARBA00016296"/>
    </source>
</evidence>
<protein>
    <recommendedName>
        <fullName evidence="4 11">Guanylate kinase</fullName>
        <ecNumber evidence="3 11">2.7.4.8</ecNumber>
    </recommendedName>
    <alternativeName>
        <fullName evidence="9 11">GMP kinase</fullName>
    </alternativeName>
</protein>
<evidence type="ECO:0000313" key="13">
    <source>
        <dbReference type="EMBL" id="SEL23671.1"/>
    </source>
</evidence>
<keyword evidence="8 11" id="KW-0067">ATP-binding</keyword>
<evidence type="ECO:0000256" key="9">
    <source>
        <dbReference type="ARBA" id="ARBA00030128"/>
    </source>
</evidence>